<evidence type="ECO:0000256" key="4">
    <source>
        <dbReference type="ARBA" id="ARBA00022695"/>
    </source>
</evidence>
<dbReference type="GO" id="GO:0004810">
    <property type="term" value="F:CCA tRNA nucleotidyltransferase activity"/>
    <property type="evidence" value="ECO:0007669"/>
    <property type="project" value="UniProtKB-EC"/>
</dbReference>
<dbReference type="Pfam" id="PF01743">
    <property type="entry name" value="PolyA_pol"/>
    <property type="match status" value="1"/>
</dbReference>
<keyword evidence="14" id="KW-1185">Reference proteome</keyword>
<evidence type="ECO:0000256" key="7">
    <source>
        <dbReference type="ARBA" id="ARBA00022842"/>
    </source>
</evidence>
<dbReference type="Gene3D" id="3.30.460.10">
    <property type="entry name" value="Beta Polymerase, domain 2"/>
    <property type="match status" value="1"/>
</dbReference>
<keyword evidence="2 9" id="KW-0808">Transferase</keyword>
<dbReference type="NCBIfam" id="NF009814">
    <property type="entry name" value="PRK13299.1"/>
    <property type="match status" value="1"/>
</dbReference>
<keyword evidence="4 13" id="KW-0548">Nucleotidyltransferase</keyword>
<evidence type="ECO:0000259" key="10">
    <source>
        <dbReference type="Pfam" id="PF01743"/>
    </source>
</evidence>
<dbReference type="RefSeq" id="WP_191964342.1">
    <property type="nucleotide sequence ID" value="NZ_JBHTIU010000003.1"/>
</dbReference>
<feature type="domain" description="tRNA nucleotidyltransferase/poly(A) polymerase RNA and SrmB- binding" evidence="11">
    <location>
        <begin position="170"/>
        <end position="224"/>
    </location>
</feature>
<dbReference type="EC" id="2.7.7.72" evidence="13"/>
<accession>A0ABW3D645</accession>
<dbReference type="Gene3D" id="1.10.3090.10">
    <property type="entry name" value="cca-adding enzyme, domain 2"/>
    <property type="match status" value="1"/>
</dbReference>
<dbReference type="Pfam" id="PF13735">
    <property type="entry name" value="tRNA_NucTran2_2"/>
    <property type="match status" value="1"/>
</dbReference>
<protein>
    <submittedName>
        <fullName evidence="13">CCA tRNA nucleotidyltransferase</fullName>
        <ecNumber evidence="13">2.7.7.72</ecNumber>
    </submittedName>
</protein>
<proteinExistence type="inferred from homology"/>
<evidence type="ECO:0000259" key="12">
    <source>
        <dbReference type="Pfam" id="PF13735"/>
    </source>
</evidence>
<dbReference type="PANTHER" id="PTHR46173:SF1">
    <property type="entry name" value="CCA TRNA NUCLEOTIDYLTRANSFERASE 1, MITOCHONDRIAL"/>
    <property type="match status" value="1"/>
</dbReference>
<evidence type="ECO:0000313" key="13">
    <source>
        <dbReference type="EMBL" id="MFD0867813.1"/>
    </source>
</evidence>
<keyword evidence="6" id="KW-0547">Nucleotide-binding</keyword>
<comment type="similarity">
    <text evidence="9">Belongs to the tRNA nucleotidyltransferase/poly(A) polymerase family.</text>
</comment>
<evidence type="ECO:0000313" key="14">
    <source>
        <dbReference type="Proteomes" id="UP001597120"/>
    </source>
</evidence>
<dbReference type="SUPFAM" id="SSF81301">
    <property type="entry name" value="Nucleotidyltransferase"/>
    <property type="match status" value="1"/>
</dbReference>
<evidence type="ECO:0000256" key="9">
    <source>
        <dbReference type="RuleBase" id="RU003953"/>
    </source>
</evidence>
<dbReference type="InterPro" id="IPR032810">
    <property type="entry name" value="CCA-adding_enz_C"/>
</dbReference>
<evidence type="ECO:0000256" key="6">
    <source>
        <dbReference type="ARBA" id="ARBA00022741"/>
    </source>
</evidence>
<gene>
    <name evidence="13" type="ORF">ACFQ03_01450</name>
</gene>
<dbReference type="Pfam" id="PF12627">
    <property type="entry name" value="PolyA_pol_RNAbd"/>
    <property type="match status" value="1"/>
</dbReference>
<dbReference type="Proteomes" id="UP001597120">
    <property type="component" value="Unassembled WGS sequence"/>
</dbReference>
<evidence type="ECO:0000259" key="11">
    <source>
        <dbReference type="Pfam" id="PF12627"/>
    </source>
</evidence>
<keyword evidence="3" id="KW-0819">tRNA processing</keyword>
<dbReference type="InterPro" id="IPR032828">
    <property type="entry name" value="PolyA_RNA-bd"/>
</dbReference>
<dbReference type="EMBL" id="JBHTIU010000003">
    <property type="protein sequence ID" value="MFD0867813.1"/>
    <property type="molecule type" value="Genomic_DNA"/>
</dbReference>
<evidence type="ECO:0000256" key="5">
    <source>
        <dbReference type="ARBA" id="ARBA00022723"/>
    </source>
</evidence>
<dbReference type="SUPFAM" id="SSF81891">
    <property type="entry name" value="Poly A polymerase C-terminal region-like"/>
    <property type="match status" value="1"/>
</dbReference>
<dbReference type="InterPro" id="IPR050264">
    <property type="entry name" value="Bact_CCA-adding_enz_type3_sf"/>
</dbReference>
<comment type="caution">
    <text evidence="13">The sequence shown here is derived from an EMBL/GenBank/DDBJ whole genome shotgun (WGS) entry which is preliminary data.</text>
</comment>
<feature type="domain" description="Poly A polymerase head" evidence="10">
    <location>
        <begin position="22"/>
        <end position="142"/>
    </location>
</feature>
<feature type="domain" description="CCA-adding enzyme C-terminal" evidence="12">
    <location>
        <begin position="258"/>
        <end position="421"/>
    </location>
</feature>
<dbReference type="CDD" id="cd05398">
    <property type="entry name" value="NT_ClassII-CCAase"/>
    <property type="match status" value="1"/>
</dbReference>
<dbReference type="InterPro" id="IPR002646">
    <property type="entry name" value="PolA_pol_head_dom"/>
</dbReference>
<dbReference type="Gene3D" id="1.10.246.80">
    <property type="match status" value="1"/>
</dbReference>
<keyword evidence="7" id="KW-0460">Magnesium</keyword>
<evidence type="ECO:0000256" key="2">
    <source>
        <dbReference type="ARBA" id="ARBA00022679"/>
    </source>
</evidence>
<name>A0ABW3D645_9BACL</name>
<organism evidence="13 14">
    <name type="scientific">Paenibacillus residui</name>
    <dbReference type="NCBI Taxonomy" id="629724"/>
    <lineage>
        <taxon>Bacteria</taxon>
        <taxon>Bacillati</taxon>
        <taxon>Bacillota</taxon>
        <taxon>Bacilli</taxon>
        <taxon>Bacillales</taxon>
        <taxon>Paenibacillaceae</taxon>
        <taxon>Paenibacillus</taxon>
    </lineage>
</organism>
<sequence length="429" mass="48615">MIPLEPEAVYVLNRLKENGYEAYVVGGYVRDQLRGQPTNDIDIATSALPEQTMALFERTVPTGLQHGTVMVLYGGKSYEVTTFRTESDYENYRRPQEVTFVQNLEQDLQRRDFTINAMAMDGTGSVIDPFGGLEDLQNGLIRCVGDARERFREDALRMVRCVRFAANYRFRIESSTWESLIANRDLLQHIAMERIRAEWDKMMEGSDPYRGLVLLVNSGLLHFLKRKPDWPVIRWTAEEELPAELSLLNLLDRPLLRWAWLLRSMELSAEAARQGLSMLTFSRLAIDKVIKLIEMDGHLIAKSADPGQEELEQVWKEAVLRYGADAAAEWLALADAAAAGRLRNPPLAIGPAWSSVPADEGRRWLKEMPVTGIRELAVSGSDLLTLTSRQGGPWLGRVMDRLMLEVALGRCANRKEDLLDKAKYYLANE</sequence>
<dbReference type="PANTHER" id="PTHR46173">
    <property type="entry name" value="CCA TRNA NUCLEOTIDYLTRANSFERASE 1, MITOCHONDRIAL"/>
    <property type="match status" value="1"/>
</dbReference>
<keyword evidence="5" id="KW-0479">Metal-binding</keyword>
<evidence type="ECO:0000256" key="1">
    <source>
        <dbReference type="ARBA" id="ARBA00001946"/>
    </source>
</evidence>
<evidence type="ECO:0000256" key="8">
    <source>
        <dbReference type="ARBA" id="ARBA00022884"/>
    </source>
</evidence>
<reference evidence="14" key="1">
    <citation type="journal article" date="2019" name="Int. J. Syst. Evol. Microbiol.">
        <title>The Global Catalogue of Microorganisms (GCM) 10K type strain sequencing project: providing services to taxonomists for standard genome sequencing and annotation.</title>
        <authorList>
            <consortium name="The Broad Institute Genomics Platform"/>
            <consortium name="The Broad Institute Genome Sequencing Center for Infectious Disease"/>
            <person name="Wu L."/>
            <person name="Ma J."/>
        </authorList>
    </citation>
    <scope>NUCLEOTIDE SEQUENCE [LARGE SCALE GENOMIC DNA]</scope>
    <source>
        <strain evidence="14">CCUG 57263</strain>
    </source>
</reference>
<dbReference type="InterPro" id="IPR043519">
    <property type="entry name" value="NT_sf"/>
</dbReference>
<evidence type="ECO:0000256" key="3">
    <source>
        <dbReference type="ARBA" id="ARBA00022694"/>
    </source>
</evidence>
<keyword evidence="8 9" id="KW-0694">RNA-binding</keyword>
<comment type="cofactor">
    <cofactor evidence="1">
        <name>Mg(2+)</name>
        <dbReference type="ChEBI" id="CHEBI:18420"/>
    </cofactor>
</comment>